<proteinExistence type="predicted"/>
<dbReference type="AlphaFoldDB" id="G0QVC9"/>
<dbReference type="Proteomes" id="UP000008983">
    <property type="component" value="Unassembled WGS sequence"/>
</dbReference>
<organism evidence="1 2">
    <name type="scientific">Ichthyophthirius multifiliis</name>
    <name type="common">White spot disease agent</name>
    <name type="synonym">Ich</name>
    <dbReference type="NCBI Taxonomy" id="5932"/>
    <lineage>
        <taxon>Eukaryota</taxon>
        <taxon>Sar</taxon>
        <taxon>Alveolata</taxon>
        <taxon>Ciliophora</taxon>
        <taxon>Intramacronucleata</taxon>
        <taxon>Oligohymenophorea</taxon>
        <taxon>Hymenostomatida</taxon>
        <taxon>Ophryoglenina</taxon>
        <taxon>Ichthyophthirius</taxon>
    </lineage>
</organism>
<name>G0QVC9_ICHMU</name>
<dbReference type="GeneID" id="14906943"/>
<dbReference type="EMBL" id="GL983940">
    <property type="protein sequence ID" value="EGR30818.1"/>
    <property type="molecule type" value="Genomic_DNA"/>
</dbReference>
<keyword evidence="2" id="KW-1185">Reference proteome</keyword>
<accession>G0QVC9</accession>
<reference evidence="1 2" key="1">
    <citation type="submission" date="2011-07" db="EMBL/GenBank/DDBJ databases">
        <authorList>
            <person name="Coyne R."/>
            <person name="Brami D."/>
            <person name="Johnson J."/>
            <person name="Hostetler J."/>
            <person name="Hannick L."/>
            <person name="Clark T."/>
            <person name="Cassidy-Hanley D."/>
            <person name="Inman J."/>
        </authorList>
    </citation>
    <scope>NUCLEOTIDE SEQUENCE [LARGE SCALE GENOMIC DNA]</scope>
    <source>
        <strain evidence="1 2">G5</strain>
    </source>
</reference>
<evidence type="ECO:0000313" key="2">
    <source>
        <dbReference type="Proteomes" id="UP000008983"/>
    </source>
</evidence>
<dbReference type="InParanoid" id="G0QVC9"/>
<protein>
    <submittedName>
        <fullName evidence="1">Uncharacterized protein</fullName>
    </submittedName>
</protein>
<evidence type="ECO:0000313" key="1">
    <source>
        <dbReference type="EMBL" id="EGR30818.1"/>
    </source>
</evidence>
<sequence>MCSYAFKQPFEEQNGHRNPKTIPVIIINSHQRQQKTQNSYYQNTYSYSQLMRCLFCQCWSDYSSQKITYHNRKREIESYIYILFFWIFTRKKIKGSHYRIPTSK</sequence>
<dbReference type="RefSeq" id="XP_004032405.1">
    <property type="nucleotide sequence ID" value="XM_004032357.1"/>
</dbReference>
<gene>
    <name evidence="1" type="ORF">IMG5_122900</name>
</gene>